<evidence type="ECO:0000256" key="2">
    <source>
        <dbReference type="ARBA" id="ARBA00010145"/>
    </source>
</evidence>
<feature type="transmembrane region" description="Helical" evidence="8">
    <location>
        <begin position="200"/>
        <end position="222"/>
    </location>
</feature>
<keyword evidence="6 8" id="KW-1133">Transmembrane helix</keyword>
<dbReference type="InterPro" id="IPR038770">
    <property type="entry name" value="Na+/solute_symporter_sf"/>
</dbReference>
<evidence type="ECO:0000313" key="10">
    <source>
        <dbReference type="Proteomes" id="UP000886749"/>
    </source>
</evidence>
<organism evidence="9 10">
    <name type="scientific">Candidatus Egerieicola pullicola</name>
    <dbReference type="NCBI Taxonomy" id="2840775"/>
    <lineage>
        <taxon>Bacteria</taxon>
        <taxon>Bacillati</taxon>
        <taxon>Bacillota</taxon>
        <taxon>Clostridia</taxon>
        <taxon>Eubacteriales</taxon>
        <taxon>Oscillospiraceae</taxon>
        <taxon>Oscillospiraceae incertae sedis</taxon>
        <taxon>Candidatus Egerieicola</taxon>
    </lineage>
</organism>
<evidence type="ECO:0000256" key="8">
    <source>
        <dbReference type="SAM" id="Phobius"/>
    </source>
</evidence>
<dbReference type="InterPro" id="IPR004776">
    <property type="entry name" value="Mem_transp_PIN-like"/>
</dbReference>
<feature type="transmembrane region" description="Helical" evidence="8">
    <location>
        <begin position="289"/>
        <end position="308"/>
    </location>
</feature>
<evidence type="ECO:0000256" key="6">
    <source>
        <dbReference type="ARBA" id="ARBA00022989"/>
    </source>
</evidence>
<evidence type="ECO:0000256" key="4">
    <source>
        <dbReference type="ARBA" id="ARBA00022475"/>
    </source>
</evidence>
<dbReference type="Gene3D" id="1.20.1530.20">
    <property type="match status" value="1"/>
</dbReference>
<sequence length="316" mass="34060">MENLIYSLNATIPIFLVMVLGYLFYKGKLLNDNFVSIANKFVFQVALPVMLFCDLRTMDLEENFSWPFVGFCFLATFLMFALTWIGAELAFKDKQKVGSFVQGACRGSAAILGIAFVVNMFGSAGMTPLMIFAAVPLFNVFSVAALCIHGRDAGQSKGTQLRKTLLNILKNPIIISILIGLVFAFFRIPVPEILDSTLNLVGAISTPLALIAIGAGFSFAGAKKVWKPAVVAVFIKLIALPAVFLPIAAWMGFRNQEMIAVLIMLGSPTTPTSYIMAKQMAGEGDLSGSIVVIATLCSAVTLTGWIFVLKSLGMLG</sequence>
<dbReference type="PANTHER" id="PTHR36838">
    <property type="entry name" value="AUXIN EFFLUX CARRIER FAMILY PROTEIN"/>
    <property type="match status" value="1"/>
</dbReference>
<keyword evidence="3" id="KW-0813">Transport</keyword>
<comment type="similarity">
    <text evidence="2">Belongs to the auxin efflux carrier (TC 2.A.69) family.</text>
</comment>
<reference evidence="9" key="1">
    <citation type="submission" date="2020-10" db="EMBL/GenBank/DDBJ databases">
        <authorList>
            <person name="Gilroy R."/>
        </authorList>
    </citation>
    <scope>NUCLEOTIDE SEQUENCE</scope>
    <source>
        <strain evidence="9">CHK184-25365</strain>
    </source>
</reference>
<dbReference type="EMBL" id="DVGY01000159">
    <property type="protein sequence ID" value="HIR41569.1"/>
    <property type="molecule type" value="Genomic_DNA"/>
</dbReference>
<keyword evidence="5 8" id="KW-0812">Transmembrane</keyword>
<name>A0A9D1AKA6_9FIRM</name>
<dbReference type="GO" id="GO:0005886">
    <property type="term" value="C:plasma membrane"/>
    <property type="evidence" value="ECO:0007669"/>
    <property type="project" value="UniProtKB-SubCell"/>
</dbReference>
<gene>
    <name evidence="9" type="ORF">IAB36_07065</name>
</gene>
<dbReference type="Proteomes" id="UP000886749">
    <property type="component" value="Unassembled WGS sequence"/>
</dbReference>
<comment type="subcellular location">
    <subcellularLocation>
        <location evidence="1">Cell membrane</location>
        <topology evidence="1">Multi-pass membrane protein</topology>
    </subcellularLocation>
</comment>
<keyword evidence="4" id="KW-1003">Cell membrane</keyword>
<dbReference type="GO" id="GO:0055085">
    <property type="term" value="P:transmembrane transport"/>
    <property type="evidence" value="ECO:0007669"/>
    <property type="project" value="InterPro"/>
</dbReference>
<feature type="transmembrane region" description="Helical" evidence="8">
    <location>
        <begin position="168"/>
        <end position="188"/>
    </location>
</feature>
<feature type="transmembrane region" description="Helical" evidence="8">
    <location>
        <begin position="128"/>
        <end position="148"/>
    </location>
</feature>
<comment type="caution">
    <text evidence="9">The sequence shown here is derived from an EMBL/GenBank/DDBJ whole genome shotgun (WGS) entry which is preliminary data.</text>
</comment>
<dbReference type="AlphaFoldDB" id="A0A9D1AKA6"/>
<evidence type="ECO:0000256" key="3">
    <source>
        <dbReference type="ARBA" id="ARBA00022448"/>
    </source>
</evidence>
<feature type="transmembrane region" description="Helical" evidence="8">
    <location>
        <begin position="229"/>
        <end position="253"/>
    </location>
</feature>
<keyword evidence="7 8" id="KW-0472">Membrane</keyword>
<reference evidence="9" key="2">
    <citation type="journal article" date="2021" name="PeerJ">
        <title>Extensive microbial diversity within the chicken gut microbiome revealed by metagenomics and culture.</title>
        <authorList>
            <person name="Gilroy R."/>
            <person name="Ravi A."/>
            <person name="Getino M."/>
            <person name="Pursley I."/>
            <person name="Horton D.L."/>
            <person name="Alikhan N.F."/>
            <person name="Baker D."/>
            <person name="Gharbi K."/>
            <person name="Hall N."/>
            <person name="Watson M."/>
            <person name="Adriaenssens E.M."/>
            <person name="Foster-Nyarko E."/>
            <person name="Jarju S."/>
            <person name="Secka A."/>
            <person name="Antonio M."/>
            <person name="Oren A."/>
            <person name="Chaudhuri R.R."/>
            <person name="La Ragione R."/>
            <person name="Hildebrand F."/>
            <person name="Pallen M.J."/>
        </authorList>
    </citation>
    <scope>NUCLEOTIDE SEQUENCE</scope>
    <source>
        <strain evidence="9">CHK184-25365</strain>
    </source>
</reference>
<dbReference type="Pfam" id="PF03547">
    <property type="entry name" value="Mem_trans"/>
    <property type="match status" value="1"/>
</dbReference>
<evidence type="ECO:0000256" key="7">
    <source>
        <dbReference type="ARBA" id="ARBA00023136"/>
    </source>
</evidence>
<feature type="transmembrane region" description="Helical" evidence="8">
    <location>
        <begin position="64"/>
        <end position="91"/>
    </location>
</feature>
<evidence type="ECO:0000256" key="1">
    <source>
        <dbReference type="ARBA" id="ARBA00004651"/>
    </source>
</evidence>
<feature type="transmembrane region" description="Helical" evidence="8">
    <location>
        <begin position="6"/>
        <end position="25"/>
    </location>
</feature>
<evidence type="ECO:0000313" key="9">
    <source>
        <dbReference type="EMBL" id="HIR41569.1"/>
    </source>
</evidence>
<protein>
    <submittedName>
        <fullName evidence="9">AEC family transporter</fullName>
    </submittedName>
</protein>
<accession>A0A9D1AKA6</accession>
<evidence type="ECO:0000256" key="5">
    <source>
        <dbReference type="ARBA" id="ARBA00022692"/>
    </source>
</evidence>
<feature type="transmembrane region" description="Helical" evidence="8">
    <location>
        <begin position="103"/>
        <end position="122"/>
    </location>
</feature>
<dbReference type="PANTHER" id="PTHR36838:SF4">
    <property type="entry name" value="AUXIN EFFLUX CARRIER FAMILY PROTEIN"/>
    <property type="match status" value="1"/>
</dbReference>
<proteinExistence type="inferred from homology"/>